<evidence type="ECO:0000313" key="5">
    <source>
        <dbReference type="EMBL" id="RFC62155.1"/>
    </source>
</evidence>
<dbReference type="UniPathway" id="UPA00299"/>
<evidence type="ECO:0000256" key="2">
    <source>
        <dbReference type="ARBA" id="ARBA00008770"/>
    </source>
</evidence>
<proteinExistence type="inferred from homology"/>
<dbReference type="InterPro" id="IPR003337">
    <property type="entry name" value="Trehalose_PPase"/>
</dbReference>
<keyword evidence="4" id="KW-0479">Metal-binding</keyword>
<comment type="pathway">
    <text evidence="1 4">Glycan biosynthesis; trehalose biosynthesis.</text>
</comment>
<keyword evidence="3 4" id="KW-0378">Hydrolase</keyword>
<comment type="cofactor">
    <cofactor evidence="4">
        <name>Mg(2+)</name>
        <dbReference type="ChEBI" id="CHEBI:18420"/>
    </cofactor>
</comment>
<dbReference type="OrthoDB" id="9814913at2"/>
<dbReference type="GO" id="GO:0005992">
    <property type="term" value="P:trehalose biosynthetic process"/>
    <property type="evidence" value="ECO:0007669"/>
    <property type="project" value="UniProtKB-UniPathway"/>
</dbReference>
<comment type="function">
    <text evidence="4">Removes the phosphate from trehalose 6-phosphate to produce free trehalose.</text>
</comment>
<comment type="similarity">
    <text evidence="2 4">Belongs to the trehalose phosphatase family.</text>
</comment>
<sequence>MTRPTTPPPIDPRRHAVFLDFDGTLAPLVDDPDAVALPDGTLEPLMALQEACGGALAIVSGRKISDLDRFLSPMRFAAAGVHGLERRGAPGGTVERLMTADELDPVREGLKPLLDEHPQLGFEDKGLALVLHYRTVPHLEEAAREGMRKAVGDRDDLLVMEGDMIVEIHPAGMDKGRALEAMLGSAPFEGRVPLYAGDDTTDEYALKVVRERGGVAVKVGEKESVAEFRLSDVRAVHDWIAASLESFRSNEDH</sequence>
<dbReference type="AlphaFoldDB" id="A0A371WYT9"/>
<dbReference type="InterPro" id="IPR006379">
    <property type="entry name" value="HAD-SF_hydro_IIB"/>
</dbReference>
<evidence type="ECO:0000256" key="4">
    <source>
        <dbReference type="RuleBase" id="RU361117"/>
    </source>
</evidence>
<dbReference type="Pfam" id="PF02358">
    <property type="entry name" value="Trehalose_PPase"/>
    <property type="match status" value="1"/>
</dbReference>
<dbReference type="CDD" id="cd01627">
    <property type="entry name" value="HAD_TPP"/>
    <property type="match status" value="1"/>
</dbReference>
<evidence type="ECO:0000256" key="1">
    <source>
        <dbReference type="ARBA" id="ARBA00005199"/>
    </source>
</evidence>
<name>A0A371WYT9_9HYPH</name>
<dbReference type="InterPro" id="IPR036412">
    <property type="entry name" value="HAD-like_sf"/>
</dbReference>
<keyword evidence="6" id="KW-1185">Reference proteome</keyword>
<gene>
    <name evidence="5" type="primary">otsB</name>
    <name evidence="5" type="ORF">DYI37_17780</name>
</gene>
<dbReference type="NCBIfam" id="TIGR00685">
    <property type="entry name" value="T6PP"/>
    <property type="match status" value="1"/>
</dbReference>
<dbReference type="PANTHER" id="PTHR43768">
    <property type="entry name" value="TREHALOSE 6-PHOSPHATE PHOSPHATASE"/>
    <property type="match status" value="1"/>
</dbReference>
<dbReference type="NCBIfam" id="TIGR01484">
    <property type="entry name" value="HAD-SF-IIB"/>
    <property type="match status" value="1"/>
</dbReference>
<comment type="caution">
    <text evidence="5">The sequence shown here is derived from an EMBL/GenBank/DDBJ whole genome shotgun (WGS) entry which is preliminary data.</text>
</comment>
<accession>A0A371WYT9</accession>
<dbReference type="InterPro" id="IPR023214">
    <property type="entry name" value="HAD_sf"/>
</dbReference>
<organism evidence="5 6">
    <name type="scientific">Fulvimarina endophytica</name>
    <dbReference type="NCBI Taxonomy" id="2293836"/>
    <lineage>
        <taxon>Bacteria</taxon>
        <taxon>Pseudomonadati</taxon>
        <taxon>Pseudomonadota</taxon>
        <taxon>Alphaproteobacteria</taxon>
        <taxon>Hyphomicrobiales</taxon>
        <taxon>Aurantimonadaceae</taxon>
        <taxon>Fulvimarina</taxon>
    </lineage>
</organism>
<evidence type="ECO:0000256" key="3">
    <source>
        <dbReference type="ARBA" id="ARBA00022801"/>
    </source>
</evidence>
<dbReference type="Gene3D" id="3.40.50.1000">
    <property type="entry name" value="HAD superfamily/HAD-like"/>
    <property type="match status" value="1"/>
</dbReference>
<dbReference type="InterPro" id="IPR044651">
    <property type="entry name" value="OTSB-like"/>
</dbReference>
<dbReference type="EMBL" id="QURL01000009">
    <property type="protein sequence ID" value="RFC62155.1"/>
    <property type="molecule type" value="Genomic_DNA"/>
</dbReference>
<dbReference type="Gene3D" id="3.30.70.1020">
    <property type="entry name" value="Trehalose-6-phosphate phosphatase related protein, domain 2"/>
    <property type="match status" value="1"/>
</dbReference>
<keyword evidence="4" id="KW-0460">Magnesium</keyword>
<dbReference type="GO" id="GO:0004805">
    <property type="term" value="F:trehalose-phosphatase activity"/>
    <property type="evidence" value="ECO:0007669"/>
    <property type="project" value="UniProtKB-EC"/>
</dbReference>
<dbReference type="RefSeq" id="WP_116684685.1">
    <property type="nucleotide sequence ID" value="NZ_QURL01000009.1"/>
</dbReference>
<dbReference type="EC" id="3.1.3.12" evidence="4"/>
<dbReference type="SUPFAM" id="SSF56784">
    <property type="entry name" value="HAD-like"/>
    <property type="match status" value="1"/>
</dbReference>
<comment type="catalytic activity">
    <reaction evidence="4">
        <text>alpha,alpha-trehalose 6-phosphate + H2O = alpha,alpha-trehalose + phosphate</text>
        <dbReference type="Rhea" id="RHEA:23420"/>
        <dbReference type="ChEBI" id="CHEBI:15377"/>
        <dbReference type="ChEBI" id="CHEBI:16551"/>
        <dbReference type="ChEBI" id="CHEBI:43474"/>
        <dbReference type="ChEBI" id="CHEBI:58429"/>
        <dbReference type="EC" id="3.1.3.12"/>
    </reaction>
</comment>
<protein>
    <recommendedName>
        <fullName evidence="4">Trehalose 6-phosphate phosphatase</fullName>
        <ecNumber evidence="4">3.1.3.12</ecNumber>
    </recommendedName>
</protein>
<dbReference type="GO" id="GO:0046872">
    <property type="term" value="F:metal ion binding"/>
    <property type="evidence" value="ECO:0007669"/>
    <property type="project" value="UniProtKB-KW"/>
</dbReference>
<evidence type="ECO:0000313" key="6">
    <source>
        <dbReference type="Proteomes" id="UP000264310"/>
    </source>
</evidence>
<dbReference type="Proteomes" id="UP000264310">
    <property type="component" value="Unassembled WGS sequence"/>
</dbReference>
<dbReference type="PANTHER" id="PTHR43768:SF3">
    <property type="entry name" value="TREHALOSE 6-PHOSPHATE PHOSPHATASE"/>
    <property type="match status" value="1"/>
</dbReference>
<reference evidence="5 6" key="1">
    <citation type="submission" date="2018-08" db="EMBL/GenBank/DDBJ databases">
        <title>Fulvimarina sp. 85, whole genome shotgun sequence.</title>
        <authorList>
            <person name="Tuo L."/>
        </authorList>
    </citation>
    <scope>NUCLEOTIDE SEQUENCE [LARGE SCALE GENOMIC DNA]</scope>
    <source>
        <strain evidence="5 6">85</strain>
    </source>
</reference>